<dbReference type="KEGG" id="prel:PRELSG_1136000"/>
<reference evidence="7 8" key="1">
    <citation type="submission" date="2015-04" db="EMBL/GenBank/DDBJ databases">
        <authorList>
            <consortium name="Pathogen Informatics"/>
        </authorList>
    </citation>
    <scope>NUCLEOTIDE SEQUENCE [LARGE SCALE GENOMIC DNA]</scope>
    <source>
        <strain evidence="7 8">SGS1</strain>
    </source>
</reference>
<evidence type="ECO:0000256" key="2">
    <source>
        <dbReference type="ARBA" id="ARBA00005977"/>
    </source>
</evidence>
<dbReference type="AlphaFoldDB" id="A0A1J1HC71"/>
<keyword evidence="4 6" id="KW-1133">Transmembrane helix</keyword>
<dbReference type="OrthoDB" id="43458at2759"/>
<dbReference type="Pfam" id="PF10639">
    <property type="entry name" value="TMEM234"/>
    <property type="match status" value="1"/>
</dbReference>
<proteinExistence type="inferred from homology"/>
<dbReference type="GO" id="GO:0016020">
    <property type="term" value="C:membrane"/>
    <property type="evidence" value="ECO:0007669"/>
    <property type="project" value="UniProtKB-SubCell"/>
</dbReference>
<dbReference type="PANTHER" id="PTHR28668">
    <property type="entry name" value="TRANSMEMBRANE PROTEIN 234"/>
    <property type="match status" value="1"/>
</dbReference>
<evidence type="ECO:0000313" key="8">
    <source>
        <dbReference type="Proteomes" id="UP000220158"/>
    </source>
</evidence>
<dbReference type="Gene3D" id="1.10.3730.20">
    <property type="match status" value="1"/>
</dbReference>
<dbReference type="InterPro" id="IPR018908">
    <property type="entry name" value="TMEM234"/>
</dbReference>
<dbReference type="RefSeq" id="XP_028534013.1">
    <property type="nucleotide sequence ID" value="XM_028677644.1"/>
</dbReference>
<name>A0A1J1HC71_PLARL</name>
<dbReference type="Proteomes" id="UP000220158">
    <property type="component" value="Chromosome 11"/>
</dbReference>
<dbReference type="OMA" id="LGEWYAE"/>
<evidence type="ECO:0000256" key="6">
    <source>
        <dbReference type="SAM" id="Phobius"/>
    </source>
</evidence>
<organism evidence="7 8">
    <name type="scientific">Plasmodium relictum</name>
    <dbReference type="NCBI Taxonomy" id="85471"/>
    <lineage>
        <taxon>Eukaryota</taxon>
        <taxon>Sar</taxon>
        <taxon>Alveolata</taxon>
        <taxon>Apicomplexa</taxon>
        <taxon>Aconoidasida</taxon>
        <taxon>Haemosporida</taxon>
        <taxon>Plasmodiidae</taxon>
        <taxon>Plasmodium</taxon>
        <taxon>Plasmodium (Haemamoeba)</taxon>
    </lineage>
</organism>
<evidence type="ECO:0000313" key="7">
    <source>
        <dbReference type="EMBL" id="CRH01012.1"/>
    </source>
</evidence>
<keyword evidence="5 6" id="KW-0472">Membrane</keyword>
<feature type="transmembrane region" description="Helical" evidence="6">
    <location>
        <begin position="44"/>
        <end position="63"/>
    </location>
</feature>
<dbReference type="EMBL" id="LN835306">
    <property type="protein sequence ID" value="CRH01012.1"/>
    <property type="molecule type" value="Genomic_DNA"/>
</dbReference>
<dbReference type="GeneID" id="39737139"/>
<sequence>MYFILYLVIGCLWGCTNVYMKKGCKDEKTKKNIIKEIISICKNLNIILPYILNQVGSLFYYYLLSKSDISLVMPLSNTSSFFFTYITERIIFKKSITFKSVLGLVFVCSGLFICVNS</sequence>
<dbReference type="SUPFAM" id="SSF103481">
    <property type="entry name" value="Multidrug resistance efflux transporter EmrE"/>
    <property type="match status" value="1"/>
</dbReference>
<dbReference type="PANTHER" id="PTHR28668:SF1">
    <property type="entry name" value="TRANSMEMBRANE PROTEIN 234"/>
    <property type="match status" value="1"/>
</dbReference>
<evidence type="ECO:0000256" key="5">
    <source>
        <dbReference type="ARBA" id="ARBA00023136"/>
    </source>
</evidence>
<feature type="transmembrane region" description="Helical" evidence="6">
    <location>
        <begin position="6"/>
        <end position="24"/>
    </location>
</feature>
<evidence type="ECO:0008006" key="9">
    <source>
        <dbReference type="Google" id="ProtNLM"/>
    </source>
</evidence>
<feature type="transmembrane region" description="Helical" evidence="6">
    <location>
        <begin position="98"/>
        <end position="115"/>
    </location>
</feature>
<keyword evidence="3 6" id="KW-0812">Transmembrane</keyword>
<protein>
    <recommendedName>
        <fullName evidence="9">Transmembrane protein 234</fullName>
    </recommendedName>
</protein>
<dbReference type="InterPro" id="IPR037185">
    <property type="entry name" value="EmrE-like"/>
</dbReference>
<dbReference type="VEuPathDB" id="PlasmoDB:PRELSG_1136000"/>
<evidence type="ECO:0000256" key="4">
    <source>
        <dbReference type="ARBA" id="ARBA00022989"/>
    </source>
</evidence>
<keyword evidence="8" id="KW-1185">Reference proteome</keyword>
<accession>A0A1J1HC71</accession>
<gene>
    <name evidence="7" type="ORF">PRELSG_1136000</name>
</gene>
<comment type="similarity">
    <text evidence="2">Belongs to the TMEM234 family.</text>
</comment>
<evidence type="ECO:0000256" key="3">
    <source>
        <dbReference type="ARBA" id="ARBA00022692"/>
    </source>
</evidence>
<evidence type="ECO:0000256" key="1">
    <source>
        <dbReference type="ARBA" id="ARBA00004141"/>
    </source>
</evidence>
<comment type="subcellular location">
    <subcellularLocation>
        <location evidence="1">Membrane</location>
        <topology evidence="1">Multi-pass membrane protein</topology>
    </subcellularLocation>
</comment>